<feature type="chain" id="PRO_5013341117" evidence="1">
    <location>
        <begin position="22"/>
        <end position="62"/>
    </location>
</feature>
<name>A0A1T4VHP4_9GAMM</name>
<reference evidence="3" key="1">
    <citation type="submission" date="2017-02" db="EMBL/GenBank/DDBJ databases">
        <authorList>
            <person name="Varghese N."/>
            <person name="Submissions S."/>
        </authorList>
    </citation>
    <scope>NUCLEOTIDE SEQUENCE [LARGE SCALE GENOMIC DNA]</scope>
    <source>
        <strain evidence="3">DSM 22720</strain>
    </source>
</reference>
<dbReference type="EMBL" id="FUXU01000073">
    <property type="protein sequence ID" value="SKA64469.1"/>
    <property type="molecule type" value="Genomic_DNA"/>
</dbReference>
<evidence type="ECO:0000256" key="1">
    <source>
        <dbReference type="SAM" id="SignalP"/>
    </source>
</evidence>
<dbReference type="RefSeq" id="WP_078754021.1">
    <property type="nucleotide sequence ID" value="NZ_FUXU01000073.1"/>
</dbReference>
<feature type="signal peptide" evidence="1">
    <location>
        <begin position="1"/>
        <end position="21"/>
    </location>
</feature>
<protein>
    <submittedName>
        <fullName evidence="2">Trehalose/maltose transport system substrate-binding protein</fullName>
    </submittedName>
</protein>
<gene>
    <name evidence="2" type="ORF">SAMN02745132_03861</name>
</gene>
<organism evidence="2 3">
    <name type="scientific">Enterovibrio nigricans DSM 22720</name>
    <dbReference type="NCBI Taxonomy" id="1121868"/>
    <lineage>
        <taxon>Bacteria</taxon>
        <taxon>Pseudomonadati</taxon>
        <taxon>Pseudomonadota</taxon>
        <taxon>Gammaproteobacteria</taxon>
        <taxon>Vibrionales</taxon>
        <taxon>Vibrionaceae</taxon>
        <taxon>Enterovibrio</taxon>
    </lineage>
</organism>
<evidence type="ECO:0000313" key="3">
    <source>
        <dbReference type="Proteomes" id="UP000190162"/>
    </source>
</evidence>
<dbReference type="Proteomes" id="UP000190162">
    <property type="component" value="Unassembled WGS sequence"/>
</dbReference>
<proteinExistence type="predicted"/>
<dbReference type="AlphaFoldDB" id="A0A1T4VHP4"/>
<keyword evidence="1" id="KW-0732">Signal</keyword>
<sequence length="62" mass="6396">MKRAIFGALAASMLLSVNAFSETISISCGAVGQELELCQEGVAAWEGLLQKIQSGGFHPAAS</sequence>
<accession>A0A1T4VHP4</accession>
<evidence type="ECO:0000313" key="2">
    <source>
        <dbReference type="EMBL" id="SKA64469.1"/>
    </source>
</evidence>
<keyword evidence="3" id="KW-1185">Reference proteome</keyword>